<evidence type="ECO:0000256" key="3">
    <source>
        <dbReference type="ARBA" id="ARBA00022801"/>
    </source>
</evidence>
<accession>A0AAD9KUG6</accession>
<protein>
    <submittedName>
        <fullName evidence="6">Uncharacterized protein</fullName>
    </submittedName>
</protein>
<name>A0AAD9KUG6_RIDPI</name>
<keyword evidence="2" id="KW-0645">Protease</keyword>
<dbReference type="AlphaFoldDB" id="A0AAD9KUG6"/>
<feature type="compositionally biased region" description="Polar residues" evidence="5">
    <location>
        <begin position="385"/>
        <end position="419"/>
    </location>
</feature>
<dbReference type="Proteomes" id="UP001209878">
    <property type="component" value="Unassembled WGS sequence"/>
</dbReference>
<sequence>MKAAHRARPGKISVFKEMDETPSRFSGKLCPVNLEEQKKRFLQYGIAPKFVLRRSQHSEGKADEAWLVRNLIRFDYFGEAKSVLDTVRQKYGDGMEYLNYAFGNPINYVQASEILAEYLRENNAEGEMVIYWTPELTCSARMMWHGPSQKYNKPEARKFSLILNSSNSENIFLREYGIRCLADHEIGTHFFRMMNDGLQPWFPDRRKFGLRGMKCRDSVASEEGLAAVNTVLNAKSKYLWSAALVYYTACMAVNLTFQDLYDHLEHYVKDRELRWKHVMRVKRVLSDASQVGGSGHDQCYFEGAVHILRHIDSIDFAVLYSGKICLDEINRVHRLCRLECIRMPSFMRDMLKYRRRLTQIAVTNGLIQRPATIRAHPSLKPPALTRTQPPASLGQQDSSSPTKRGLSKTSFAGQSNGTSDRPRFTRAPQHRSVDLDSGTAPEMVTLSSRATRVRSAKLRRAAAYSDQPPRVPSRRRMRRKHTDAKLSRRLPAKVVSSLPGRLLNRPGSSEAMLLWKNNDVPPWQRSDCLSERADVLPSRVTDLAGKKPFSRSTERLCEEVYTTQSQDSVLVPHPPREQKREGCFRRRPSLEDIATQTQRLHRPKVDRSLGENSRPDT</sequence>
<organism evidence="6 7">
    <name type="scientific">Ridgeia piscesae</name>
    <name type="common">Tubeworm</name>
    <dbReference type="NCBI Taxonomy" id="27915"/>
    <lineage>
        <taxon>Eukaryota</taxon>
        <taxon>Metazoa</taxon>
        <taxon>Spiralia</taxon>
        <taxon>Lophotrochozoa</taxon>
        <taxon>Annelida</taxon>
        <taxon>Polychaeta</taxon>
        <taxon>Sedentaria</taxon>
        <taxon>Canalipalpata</taxon>
        <taxon>Sabellida</taxon>
        <taxon>Siboglinidae</taxon>
        <taxon>Ridgeia</taxon>
    </lineage>
</organism>
<evidence type="ECO:0000256" key="5">
    <source>
        <dbReference type="SAM" id="MobiDB-lite"/>
    </source>
</evidence>
<feature type="compositionally biased region" description="Basic and acidic residues" evidence="5">
    <location>
        <begin position="603"/>
        <end position="617"/>
    </location>
</feature>
<dbReference type="PANTHER" id="PTHR31817:SF5">
    <property type="match status" value="1"/>
</dbReference>
<dbReference type="SMART" id="SM01154">
    <property type="entry name" value="DUF1704"/>
    <property type="match status" value="1"/>
</dbReference>
<dbReference type="Pfam" id="PF08014">
    <property type="entry name" value="MATCAP"/>
    <property type="match status" value="1"/>
</dbReference>
<reference evidence="6" key="1">
    <citation type="journal article" date="2023" name="Mol. Biol. Evol.">
        <title>Third-Generation Sequencing Reveals the Adaptive Role of the Epigenome in Three Deep-Sea Polychaetes.</title>
        <authorList>
            <person name="Perez M."/>
            <person name="Aroh O."/>
            <person name="Sun Y."/>
            <person name="Lan Y."/>
            <person name="Juniper S.K."/>
            <person name="Young C.R."/>
            <person name="Angers B."/>
            <person name="Qian P.Y."/>
        </authorList>
    </citation>
    <scope>NUCLEOTIDE SEQUENCE</scope>
    <source>
        <strain evidence="6">R07B-5</strain>
    </source>
</reference>
<dbReference type="PANTHER" id="PTHR31817">
    <property type="match status" value="1"/>
</dbReference>
<feature type="compositionally biased region" description="Basic residues" evidence="5">
    <location>
        <begin position="472"/>
        <end position="488"/>
    </location>
</feature>
<comment type="cofactor">
    <cofactor evidence="1">
        <name>Zn(2+)</name>
        <dbReference type="ChEBI" id="CHEBI:29105"/>
    </cofactor>
</comment>
<evidence type="ECO:0000256" key="4">
    <source>
        <dbReference type="ARBA" id="ARBA00023049"/>
    </source>
</evidence>
<gene>
    <name evidence="6" type="ORF">NP493_582g01027</name>
</gene>
<comment type="caution">
    <text evidence="6">The sequence shown here is derived from an EMBL/GenBank/DDBJ whole genome shotgun (WGS) entry which is preliminary data.</text>
</comment>
<dbReference type="InterPro" id="IPR012548">
    <property type="entry name" value="MATCAP"/>
</dbReference>
<evidence type="ECO:0000313" key="7">
    <source>
        <dbReference type="Proteomes" id="UP001209878"/>
    </source>
</evidence>
<dbReference type="GO" id="GO:0008237">
    <property type="term" value="F:metallopeptidase activity"/>
    <property type="evidence" value="ECO:0007669"/>
    <property type="project" value="UniProtKB-KW"/>
</dbReference>
<evidence type="ECO:0000256" key="2">
    <source>
        <dbReference type="ARBA" id="ARBA00022670"/>
    </source>
</evidence>
<feature type="region of interest" description="Disordered" evidence="5">
    <location>
        <begin position="372"/>
        <end position="488"/>
    </location>
</feature>
<evidence type="ECO:0000313" key="6">
    <source>
        <dbReference type="EMBL" id="KAK2177732.1"/>
    </source>
</evidence>
<dbReference type="EMBL" id="JAODUO010000582">
    <property type="protein sequence ID" value="KAK2177732.1"/>
    <property type="molecule type" value="Genomic_DNA"/>
</dbReference>
<feature type="compositionally biased region" description="Basic and acidic residues" evidence="5">
    <location>
        <begin position="574"/>
        <end position="590"/>
    </location>
</feature>
<dbReference type="GO" id="GO:0006508">
    <property type="term" value="P:proteolysis"/>
    <property type="evidence" value="ECO:0007669"/>
    <property type="project" value="UniProtKB-KW"/>
</dbReference>
<evidence type="ECO:0000256" key="1">
    <source>
        <dbReference type="ARBA" id="ARBA00001947"/>
    </source>
</evidence>
<proteinExistence type="predicted"/>
<feature type="compositionally biased region" description="Basic residues" evidence="5">
    <location>
        <begin position="451"/>
        <end position="460"/>
    </location>
</feature>
<feature type="region of interest" description="Disordered" evidence="5">
    <location>
        <begin position="564"/>
        <end position="617"/>
    </location>
</feature>
<keyword evidence="7" id="KW-1185">Reference proteome</keyword>
<keyword evidence="4" id="KW-0482">Metalloprotease</keyword>
<keyword evidence="3" id="KW-0378">Hydrolase</keyword>